<name>A0A4D7Z068_AGRTU</name>
<gene>
    <name evidence="1" type="ORF">CFBP7129_14385</name>
</gene>
<dbReference type="Proteomes" id="UP000298649">
    <property type="component" value="Chromosome linear"/>
</dbReference>
<organism evidence="1 2">
    <name type="scientific">Agrobacterium tumefaciens</name>
    <dbReference type="NCBI Taxonomy" id="358"/>
    <lineage>
        <taxon>Bacteria</taxon>
        <taxon>Pseudomonadati</taxon>
        <taxon>Pseudomonadota</taxon>
        <taxon>Alphaproteobacteria</taxon>
        <taxon>Hyphomicrobiales</taxon>
        <taxon>Rhizobiaceae</taxon>
        <taxon>Rhizobium/Agrobacterium group</taxon>
        <taxon>Agrobacterium</taxon>
        <taxon>Agrobacterium tumefaciens complex</taxon>
    </lineage>
</organism>
<accession>A0A4D7Z068</accession>
<proteinExistence type="predicted"/>
<reference evidence="1 2" key="1">
    <citation type="submission" date="2019-04" db="EMBL/GenBank/DDBJ databases">
        <title>Complete genome sequence of Agrobacterium tumefaciens CFBP7129.</title>
        <authorList>
            <person name="Haryono M."/>
            <person name="Lin Y.-C."/>
            <person name="Lai E.-M."/>
            <person name="Kuo C.-H."/>
        </authorList>
    </citation>
    <scope>NUCLEOTIDE SEQUENCE [LARGE SCALE GENOMIC DNA]</scope>
    <source>
        <strain evidence="1 2">CFBP7129</strain>
    </source>
</reference>
<dbReference type="EMBL" id="CP039923">
    <property type="protein sequence ID" value="QCL95493.1"/>
    <property type="molecule type" value="Genomic_DNA"/>
</dbReference>
<evidence type="ECO:0000313" key="1">
    <source>
        <dbReference type="EMBL" id="QCL95493.1"/>
    </source>
</evidence>
<evidence type="ECO:0000313" key="2">
    <source>
        <dbReference type="Proteomes" id="UP000298649"/>
    </source>
</evidence>
<dbReference type="RefSeq" id="WP_137004437.1">
    <property type="nucleotide sequence ID" value="NZ_CP039923.1"/>
</dbReference>
<protein>
    <submittedName>
        <fullName evidence="1">Uncharacterized protein</fullName>
    </submittedName>
</protein>
<dbReference type="AlphaFoldDB" id="A0A4D7Z068"/>
<sequence>MHKKPAVVFSWCAAILAATPAYPLNDQQDHFGSAVVRTVIGGNTDAPPMQNGALIAFKIDLPTDRIEYIADGLHRFSFGCENHGEKFYFTLYRRTRGLSPTVPGAVTISTASSSITGEAQVASGMVGSLDFPDVLKLLQALAKSPSDIRFDVDGEIYNFPTHEVPSEIYARILKQCSLPNS</sequence>